<feature type="compositionally biased region" description="Basic residues" evidence="1">
    <location>
        <begin position="41"/>
        <end position="51"/>
    </location>
</feature>
<feature type="compositionally biased region" description="Low complexity" evidence="1">
    <location>
        <begin position="22"/>
        <end position="40"/>
    </location>
</feature>
<dbReference type="EMBL" id="BBIY01000160">
    <property type="protein sequence ID" value="GAK74410.1"/>
    <property type="molecule type" value="Genomic_DNA"/>
</dbReference>
<comment type="caution">
    <text evidence="2">The sequence shown here is derived from an EMBL/GenBank/DDBJ whole genome shotgun (WGS) entry which is preliminary data.</text>
</comment>
<dbReference type="Proteomes" id="UP000028900">
    <property type="component" value="Unassembled WGS sequence"/>
</dbReference>
<dbReference type="RefSeq" id="WP_236620298.1">
    <property type="nucleotide sequence ID" value="NZ_BBIY01000160.1"/>
</dbReference>
<name>A0ABQ0J475_9MOLU</name>
<keyword evidence="3" id="KW-1185">Reference proteome</keyword>
<gene>
    <name evidence="2" type="ORF">OYV_09180</name>
</gene>
<feature type="region of interest" description="Disordered" evidence="1">
    <location>
        <begin position="1"/>
        <end position="51"/>
    </location>
</feature>
<reference evidence="3" key="1">
    <citation type="journal article" date="2014" name="Genome Announc.">
        <title>Draft Genome Sequence of ''Candidatus Phytoplasma asteris'' Strain OY-V, an Unculturable Plant-Pathogenic Bacterium.</title>
        <authorList>
            <person name="Kakizawa S."/>
            <person name="Makino A."/>
            <person name="Ishii Y."/>
            <person name="Tamaki H."/>
            <person name="Kamagata Y."/>
        </authorList>
    </citation>
    <scope>NUCLEOTIDE SEQUENCE [LARGE SCALE GENOMIC DNA]</scope>
    <source>
        <strain evidence="3">OY-V</strain>
    </source>
</reference>
<accession>A0ABQ0J475</accession>
<protein>
    <submittedName>
        <fullName evidence="2">Uncharacterized protein</fullName>
    </submittedName>
</protein>
<evidence type="ECO:0000313" key="3">
    <source>
        <dbReference type="Proteomes" id="UP000028900"/>
    </source>
</evidence>
<sequence length="51" mass="5997">MYPQITEIEENEEIKETPKPSPKATPKTNQNNNTQTIKKILIYKKPKIKEK</sequence>
<proteinExistence type="predicted"/>
<evidence type="ECO:0000256" key="1">
    <source>
        <dbReference type="SAM" id="MobiDB-lite"/>
    </source>
</evidence>
<reference evidence="2 3" key="2">
    <citation type="journal article" date="2014" name="Genome Announc.">
        <title>Draft Genome Sequence of 'Candidatus Phytoplasma asteris' Strain OY-V, an Unculturable Plant-Pathogenic Bacterium.</title>
        <authorList>
            <person name="Kakizawa S."/>
            <person name="Makino A."/>
            <person name="Ishii Y."/>
            <person name="Tamaki H."/>
            <person name="Kamagata Y."/>
        </authorList>
    </citation>
    <scope>NUCLEOTIDE SEQUENCE [LARGE SCALE GENOMIC DNA]</scope>
    <source>
        <strain evidence="2 3">OY-V</strain>
    </source>
</reference>
<evidence type="ECO:0000313" key="2">
    <source>
        <dbReference type="EMBL" id="GAK74410.1"/>
    </source>
</evidence>
<organism evidence="2 3">
    <name type="scientific">'Chrysanthemum coronarium' phytoplasma</name>
    <dbReference type="NCBI Taxonomy" id="1520703"/>
    <lineage>
        <taxon>Bacteria</taxon>
        <taxon>Bacillati</taxon>
        <taxon>Mycoplasmatota</taxon>
        <taxon>Mollicutes</taxon>
        <taxon>Acholeplasmatales</taxon>
        <taxon>Acholeplasmataceae</taxon>
        <taxon>Candidatus Phytoplasma</taxon>
        <taxon>16SrI (Aster yellows group)</taxon>
    </lineage>
</organism>